<dbReference type="Proteomes" id="UP001454036">
    <property type="component" value="Unassembled WGS sequence"/>
</dbReference>
<dbReference type="Pfam" id="PF07727">
    <property type="entry name" value="RVT_2"/>
    <property type="match status" value="1"/>
</dbReference>
<proteinExistence type="predicted"/>
<evidence type="ECO:0000259" key="1">
    <source>
        <dbReference type="Pfam" id="PF07727"/>
    </source>
</evidence>
<name>A0AAV3P8N2_LITER</name>
<organism evidence="2 3">
    <name type="scientific">Lithospermum erythrorhizon</name>
    <name type="common">Purple gromwell</name>
    <name type="synonym">Lithospermum officinale var. erythrorhizon</name>
    <dbReference type="NCBI Taxonomy" id="34254"/>
    <lineage>
        <taxon>Eukaryota</taxon>
        <taxon>Viridiplantae</taxon>
        <taxon>Streptophyta</taxon>
        <taxon>Embryophyta</taxon>
        <taxon>Tracheophyta</taxon>
        <taxon>Spermatophyta</taxon>
        <taxon>Magnoliopsida</taxon>
        <taxon>eudicotyledons</taxon>
        <taxon>Gunneridae</taxon>
        <taxon>Pentapetalae</taxon>
        <taxon>asterids</taxon>
        <taxon>lamiids</taxon>
        <taxon>Boraginales</taxon>
        <taxon>Boraginaceae</taxon>
        <taxon>Boraginoideae</taxon>
        <taxon>Lithospermeae</taxon>
        <taxon>Lithospermum</taxon>
    </lineage>
</organism>
<comment type="caution">
    <text evidence="2">The sequence shown here is derived from an EMBL/GenBank/DDBJ whole genome shotgun (WGS) entry which is preliminary data.</text>
</comment>
<feature type="domain" description="Reverse transcriptase Ty1/copia-type" evidence="1">
    <location>
        <begin position="1"/>
        <end position="63"/>
    </location>
</feature>
<evidence type="ECO:0000313" key="2">
    <source>
        <dbReference type="EMBL" id="GAA0148034.1"/>
    </source>
</evidence>
<protein>
    <recommendedName>
        <fullName evidence="1">Reverse transcriptase Ty1/copia-type domain-containing protein</fullName>
    </recommendedName>
</protein>
<dbReference type="AlphaFoldDB" id="A0AAV3P8N2"/>
<dbReference type="EMBL" id="BAABME010001175">
    <property type="protein sequence ID" value="GAA0148034.1"/>
    <property type="molecule type" value="Genomic_DNA"/>
</dbReference>
<evidence type="ECO:0000313" key="3">
    <source>
        <dbReference type="Proteomes" id="UP001454036"/>
    </source>
</evidence>
<dbReference type="InterPro" id="IPR013103">
    <property type="entry name" value="RVT_2"/>
</dbReference>
<keyword evidence="3" id="KW-1185">Reference proteome</keyword>
<sequence length="91" mass="10409">MVQHFVRQMKSEFEMSMVGELNYFLGLQLRQMKDSIFLSQPKFAKNLVKKFGLENSKTKRTPAATHVKKGKDEGGVLVDVSTYRSVIDNLL</sequence>
<reference evidence="2 3" key="1">
    <citation type="submission" date="2024-01" db="EMBL/GenBank/DDBJ databases">
        <title>The complete chloroplast genome sequence of Lithospermum erythrorhizon: insights into the phylogenetic relationship among Boraginaceae species and the maternal lineages of purple gromwells.</title>
        <authorList>
            <person name="Okada T."/>
            <person name="Watanabe K."/>
        </authorList>
    </citation>
    <scope>NUCLEOTIDE SEQUENCE [LARGE SCALE GENOMIC DNA]</scope>
</reference>
<accession>A0AAV3P8N2</accession>
<gene>
    <name evidence="2" type="ORF">LIER_07584</name>
</gene>